<dbReference type="SUPFAM" id="SSF143456">
    <property type="entry name" value="VC0467-like"/>
    <property type="match status" value="1"/>
</dbReference>
<protein>
    <recommendedName>
        <fullName evidence="2">UPF0301 protein Ga0061064_1996</fullName>
    </recommendedName>
</protein>
<dbReference type="EMBL" id="CYHB01000007">
    <property type="protein sequence ID" value="CUA87933.1"/>
    <property type="molecule type" value="Genomic_DNA"/>
</dbReference>
<dbReference type="OrthoDB" id="9807486at2"/>
<evidence type="ECO:0000313" key="4">
    <source>
        <dbReference type="Proteomes" id="UP000182598"/>
    </source>
</evidence>
<evidence type="ECO:0000313" key="3">
    <source>
        <dbReference type="EMBL" id="CUA87933.1"/>
    </source>
</evidence>
<dbReference type="Gene3D" id="3.40.1740.10">
    <property type="entry name" value="VC0467-like"/>
    <property type="match status" value="1"/>
</dbReference>
<dbReference type="Proteomes" id="UP000182598">
    <property type="component" value="Unassembled WGS sequence"/>
</dbReference>
<dbReference type="PANTHER" id="PTHR30327">
    <property type="entry name" value="UNCHARACTERIZED PROTEIN YQGE"/>
    <property type="match status" value="1"/>
</dbReference>
<reference evidence="4" key="1">
    <citation type="submission" date="2015-08" db="EMBL/GenBank/DDBJ databases">
        <authorList>
            <person name="Varghese N."/>
        </authorList>
    </citation>
    <scope>NUCLEOTIDE SEQUENCE [LARGE SCALE GENOMIC DNA]</scope>
    <source>
        <strain evidence="4">DSM 27808</strain>
    </source>
</reference>
<evidence type="ECO:0000256" key="1">
    <source>
        <dbReference type="ARBA" id="ARBA00009600"/>
    </source>
</evidence>
<dbReference type="PANTHER" id="PTHR30327:SF1">
    <property type="entry name" value="UPF0301 PROTEIN YQGE"/>
    <property type="match status" value="1"/>
</dbReference>
<keyword evidence="4" id="KW-1185">Reference proteome</keyword>
<dbReference type="Pfam" id="PF02622">
    <property type="entry name" value="DUF179"/>
    <property type="match status" value="1"/>
</dbReference>
<proteinExistence type="inferred from homology"/>
<accession>A0A0K6HAA8</accession>
<gene>
    <name evidence="3" type="ORF">Ga0061064_1996</name>
</gene>
<organism evidence="3 4">
    <name type="scientific">Pseudidiomarina woesei</name>
    <dbReference type="NCBI Taxonomy" id="1381080"/>
    <lineage>
        <taxon>Bacteria</taxon>
        <taxon>Pseudomonadati</taxon>
        <taxon>Pseudomonadota</taxon>
        <taxon>Gammaproteobacteria</taxon>
        <taxon>Alteromonadales</taxon>
        <taxon>Idiomarinaceae</taxon>
        <taxon>Pseudidiomarina</taxon>
    </lineage>
</organism>
<dbReference type="AlphaFoldDB" id="A0A0K6HAA8"/>
<sequence length="188" mass="21002">METLSSLQNHFLIAMPSMDDPYFARTVTYICEHNNEGAMGLIINQPVELSVEDLLEKLEIVIPDETRGLDTPVYSGGPLARDRGFVLHSNDHTWRSSVKLSDDVTITTSKDILEALGQGNKPNDYLLTLGYAGWEAGQLERELAENSWLTIPADNDILFHTPSNERWQKAVKKLGIQTWQLGPDVGHA</sequence>
<dbReference type="RefSeq" id="WP_055439642.1">
    <property type="nucleotide sequence ID" value="NZ_CYHB01000007.1"/>
</dbReference>
<dbReference type="GO" id="GO:0005829">
    <property type="term" value="C:cytosol"/>
    <property type="evidence" value="ECO:0007669"/>
    <property type="project" value="TreeGrafter"/>
</dbReference>
<dbReference type="NCBIfam" id="NF001266">
    <property type="entry name" value="PRK00228.1-1"/>
    <property type="match status" value="1"/>
</dbReference>
<dbReference type="InterPro" id="IPR003774">
    <property type="entry name" value="AlgH-like"/>
</dbReference>
<comment type="similarity">
    <text evidence="1 2">Belongs to the UPF0301 (AlgH) family.</text>
</comment>
<name>A0A0K6HAA8_9GAMM</name>
<evidence type="ECO:0000256" key="2">
    <source>
        <dbReference type="HAMAP-Rule" id="MF_00758"/>
    </source>
</evidence>
<dbReference type="HAMAP" id="MF_00758">
    <property type="entry name" value="UPF0301"/>
    <property type="match status" value="1"/>
</dbReference>